<gene>
    <name evidence="2" type="ORF">GT003_06555</name>
</gene>
<dbReference type="Gene3D" id="3.30.200.150">
    <property type="match status" value="1"/>
</dbReference>
<dbReference type="SUPFAM" id="SSF56112">
    <property type="entry name" value="Protein kinase-like (PK-like)"/>
    <property type="match status" value="1"/>
</dbReference>
<keyword evidence="2" id="KW-0808">Transferase</keyword>
<dbReference type="InterPro" id="IPR002575">
    <property type="entry name" value="Aminoglycoside_PTrfase"/>
</dbReference>
<evidence type="ECO:0000313" key="3">
    <source>
        <dbReference type="Proteomes" id="UP000558113"/>
    </source>
</evidence>
<protein>
    <submittedName>
        <fullName evidence="2">Phosphotransferase</fullName>
    </submittedName>
</protein>
<dbReference type="Gene3D" id="3.90.1200.10">
    <property type="match status" value="1"/>
</dbReference>
<evidence type="ECO:0000259" key="1">
    <source>
        <dbReference type="Pfam" id="PF01636"/>
    </source>
</evidence>
<organism evidence="2 3">
    <name type="scientific">Paenibacillus sacheonensis</name>
    <dbReference type="NCBI Taxonomy" id="742054"/>
    <lineage>
        <taxon>Bacteria</taxon>
        <taxon>Bacillati</taxon>
        <taxon>Bacillota</taxon>
        <taxon>Bacilli</taxon>
        <taxon>Bacillales</taxon>
        <taxon>Paenibacillaceae</taxon>
        <taxon>Paenibacillus</taxon>
    </lineage>
</organism>
<reference evidence="2 3" key="1">
    <citation type="submission" date="2020-01" db="EMBL/GenBank/DDBJ databases">
        <title>Paenibacillus soybeanensis sp. nov. isolated from the nodules of soybean (Glycine max(L.) Merr).</title>
        <authorList>
            <person name="Wang H."/>
        </authorList>
    </citation>
    <scope>NUCLEOTIDE SEQUENCE [LARGE SCALE GENOMIC DNA]</scope>
    <source>
        <strain evidence="2 3">DSM 23054</strain>
    </source>
</reference>
<dbReference type="GO" id="GO:0016740">
    <property type="term" value="F:transferase activity"/>
    <property type="evidence" value="ECO:0007669"/>
    <property type="project" value="UniProtKB-KW"/>
</dbReference>
<evidence type="ECO:0000313" key="2">
    <source>
        <dbReference type="EMBL" id="NBC68642.1"/>
    </source>
</evidence>
<dbReference type="PANTHER" id="PTHR21310">
    <property type="entry name" value="AMINOGLYCOSIDE PHOSPHOTRANSFERASE-RELATED-RELATED"/>
    <property type="match status" value="1"/>
</dbReference>
<sequence length="304" mass="34034">MTAHVKPLIAAAEIESAIGHHLGEGAAAITPVSGGNLSSVFSFELQGKEYIIKFSELEHAYETEAYVSELLRKHGIPFPRCVGQGKSGIRAYSILERIPGHNLVDCTATEQADQLPELIGMLTAMNRIELGETGGYGWIKPDGMGTYPTWKAYVEAFFSEEQTGFWEGWLEIPALEKDVAAECYERLLAYAAFNEPHRHFVHGDVSPWNILSDGRRITGIIDGNFAYGDFLVDLATLKLMSGELDVVQAYREHNERLGIYIPDFNERMIGACYFKGLDGLRFFAKMGWDDAYRNMRKFLFSLAN</sequence>
<dbReference type="EMBL" id="JAAAMU010000003">
    <property type="protein sequence ID" value="NBC68642.1"/>
    <property type="molecule type" value="Genomic_DNA"/>
</dbReference>
<dbReference type="InterPro" id="IPR011009">
    <property type="entry name" value="Kinase-like_dom_sf"/>
</dbReference>
<dbReference type="OrthoDB" id="2568768at2"/>
<dbReference type="AlphaFoldDB" id="A0A7X5BXI8"/>
<feature type="domain" description="Aminoglycoside phosphotransferase" evidence="1">
    <location>
        <begin position="29"/>
        <end position="238"/>
    </location>
</feature>
<name>A0A7X5BXI8_9BACL</name>
<comment type="caution">
    <text evidence="2">The sequence shown here is derived from an EMBL/GenBank/DDBJ whole genome shotgun (WGS) entry which is preliminary data.</text>
</comment>
<dbReference type="Proteomes" id="UP000558113">
    <property type="component" value="Unassembled WGS sequence"/>
</dbReference>
<accession>A0A7X5BXI8</accession>
<dbReference type="InterPro" id="IPR051678">
    <property type="entry name" value="AGP_Transferase"/>
</dbReference>
<proteinExistence type="predicted"/>
<keyword evidence="3" id="KW-1185">Reference proteome</keyword>
<dbReference type="Pfam" id="PF01636">
    <property type="entry name" value="APH"/>
    <property type="match status" value="1"/>
</dbReference>
<dbReference type="RefSeq" id="WP_161695676.1">
    <property type="nucleotide sequence ID" value="NZ_JAAAMU010000003.1"/>
</dbReference>